<evidence type="ECO:0000259" key="1">
    <source>
        <dbReference type="Pfam" id="PF01966"/>
    </source>
</evidence>
<dbReference type="Gene3D" id="1.10.3210.10">
    <property type="entry name" value="Hypothetical protein af1432"/>
    <property type="match status" value="1"/>
</dbReference>
<dbReference type="EMBL" id="JARAOO010000010">
    <property type="protein sequence ID" value="KAJ7953626.1"/>
    <property type="molecule type" value="Genomic_DNA"/>
</dbReference>
<dbReference type="InterPro" id="IPR003607">
    <property type="entry name" value="HD/PDEase_dom"/>
</dbReference>
<dbReference type="CDD" id="cd00077">
    <property type="entry name" value="HDc"/>
    <property type="match status" value="1"/>
</dbReference>
<proteinExistence type="predicted"/>
<comment type="caution">
    <text evidence="2">The sequence shown here is derived from an EMBL/GenBank/DDBJ whole genome shotgun (WGS) entry which is preliminary data.</text>
</comment>
<dbReference type="SUPFAM" id="SSF109604">
    <property type="entry name" value="HD-domain/PDEase-like"/>
    <property type="match status" value="1"/>
</dbReference>
<reference evidence="2" key="1">
    <citation type="journal article" date="2023" name="Science">
        <title>Elucidation of the pathway for biosynthesis of saponin adjuvants from the soapbark tree.</title>
        <authorList>
            <person name="Reed J."/>
            <person name="Orme A."/>
            <person name="El-Demerdash A."/>
            <person name="Owen C."/>
            <person name="Martin L.B.B."/>
            <person name="Misra R.C."/>
            <person name="Kikuchi S."/>
            <person name="Rejzek M."/>
            <person name="Martin A.C."/>
            <person name="Harkess A."/>
            <person name="Leebens-Mack J."/>
            <person name="Louveau T."/>
            <person name="Stephenson M.J."/>
            <person name="Osbourn A."/>
        </authorList>
    </citation>
    <scope>NUCLEOTIDE SEQUENCE</scope>
    <source>
        <strain evidence="2">S10</strain>
    </source>
</reference>
<dbReference type="AlphaFoldDB" id="A0AAD7LA76"/>
<dbReference type="Proteomes" id="UP001163823">
    <property type="component" value="Chromosome 10"/>
</dbReference>
<accession>A0AAD7LA76</accession>
<dbReference type="PANTHER" id="PTHR11373:SF34">
    <property type="entry name" value="METAL-DEPENDENT PHOSPHOHYDROLASE"/>
    <property type="match status" value="1"/>
</dbReference>
<dbReference type="GO" id="GO:0005634">
    <property type="term" value="C:nucleus"/>
    <property type="evidence" value="ECO:0007669"/>
    <property type="project" value="TreeGrafter"/>
</dbReference>
<dbReference type="KEGG" id="qsa:O6P43_025305"/>
<dbReference type="InterPro" id="IPR006674">
    <property type="entry name" value="HD_domain"/>
</dbReference>
<dbReference type="GO" id="GO:0008832">
    <property type="term" value="F:dGTPase activity"/>
    <property type="evidence" value="ECO:0007669"/>
    <property type="project" value="TreeGrafter"/>
</dbReference>
<gene>
    <name evidence="2" type="ORF">O6P43_025305</name>
</gene>
<protein>
    <submittedName>
        <fullName evidence="2">Deoxynucleoside triphosphate triphosphohydrolase SAMHD1-like</fullName>
    </submittedName>
</protein>
<evidence type="ECO:0000313" key="2">
    <source>
        <dbReference type="EMBL" id="KAJ7953626.1"/>
    </source>
</evidence>
<feature type="domain" description="HD" evidence="1">
    <location>
        <begin position="82"/>
        <end position="142"/>
    </location>
</feature>
<evidence type="ECO:0000313" key="3">
    <source>
        <dbReference type="Proteomes" id="UP001163823"/>
    </source>
</evidence>
<dbReference type="PANTHER" id="PTHR11373">
    <property type="entry name" value="DEOXYNUCLEOSIDE TRIPHOSPHATE TRIPHOSPHOHYDROLASE"/>
    <property type="match status" value="1"/>
</dbReference>
<dbReference type="InterPro" id="IPR050135">
    <property type="entry name" value="dGTPase-like"/>
</dbReference>
<organism evidence="2 3">
    <name type="scientific">Quillaja saponaria</name>
    <name type="common">Soap bark tree</name>
    <dbReference type="NCBI Taxonomy" id="32244"/>
    <lineage>
        <taxon>Eukaryota</taxon>
        <taxon>Viridiplantae</taxon>
        <taxon>Streptophyta</taxon>
        <taxon>Embryophyta</taxon>
        <taxon>Tracheophyta</taxon>
        <taxon>Spermatophyta</taxon>
        <taxon>Magnoliopsida</taxon>
        <taxon>eudicotyledons</taxon>
        <taxon>Gunneridae</taxon>
        <taxon>Pentapetalae</taxon>
        <taxon>rosids</taxon>
        <taxon>fabids</taxon>
        <taxon>Fabales</taxon>
        <taxon>Quillajaceae</taxon>
        <taxon>Quillaja</taxon>
    </lineage>
</organism>
<keyword evidence="3" id="KW-1185">Reference proteome</keyword>
<dbReference type="Pfam" id="PF01966">
    <property type="entry name" value="HD"/>
    <property type="match status" value="1"/>
</dbReference>
<sequence>MGASFEDNVSLERPKLKHFCYNVYGSIFLEPKYMDDSSFLGLSHMVYPGDVHSLLEHSLKLYNWLAGKGFETIKKYQVFELENELSDVHTVKLAGLLHDLGHGPFSHMIECRFLLAVLKGSEWSHEDMSVKIDYIVDQHHIDIDSESIKKVKGMNGKCFLYDIVASGRNGIDVDKFDYIVCDSHACDLGCNFQSERLMETMWVMDDDICYHAKDNLTIHKLFATRADLHRTVYTHAKAIE</sequence>
<name>A0AAD7LA76_QUISA</name>
<dbReference type="GO" id="GO:0006203">
    <property type="term" value="P:dGTP catabolic process"/>
    <property type="evidence" value="ECO:0007669"/>
    <property type="project" value="TreeGrafter"/>
</dbReference>